<keyword evidence="1" id="KW-0812">Transmembrane</keyword>
<feature type="transmembrane region" description="Helical" evidence="1">
    <location>
        <begin position="41"/>
        <end position="63"/>
    </location>
</feature>
<evidence type="ECO:0000313" key="4">
    <source>
        <dbReference type="Proteomes" id="UP000059672"/>
    </source>
</evidence>
<dbReference type="KEGG" id="lut:Lupro_07195"/>
<protein>
    <recommendedName>
        <fullName evidence="2">VanZ-like domain-containing protein</fullName>
    </recommendedName>
</protein>
<evidence type="ECO:0000259" key="2">
    <source>
        <dbReference type="Pfam" id="PF04892"/>
    </source>
</evidence>
<feature type="transmembrane region" description="Helical" evidence="1">
    <location>
        <begin position="15"/>
        <end position="34"/>
    </location>
</feature>
<name>A0A0X8G9J7_9FLAO</name>
<organism evidence="3 4">
    <name type="scientific">Lutibacter profundi</name>
    <dbReference type="NCBI Taxonomy" id="1622118"/>
    <lineage>
        <taxon>Bacteria</taxon>
        <taxon>Pseudomonadati</taxon>
        <taxon>Bacteroidota</taxon>
        <taxon>Flavobacteriia</taxon>
        <taxon>Flavobacteriales</taxon>
        <taxon>Flavobacteriaceae</taxon>
        <taxon>Lutibacter</taxon>
    </lineage>
</organism>
<dbReference type="PANTHER" id="PTHR28008:SF1">
    <property type="entry name" value="DOMAIN PROTEIN, PUTATIVE (AFU_ORTHOLOGUE AFUA_3G10980)-RELATED"/>
    <property type="match status" value="1"/>
</dbReference>
<evidence type="ECO:0000256" key="1">
    <source>
        <dbReference type="SAM" id="Phobius"/>
    </source>
</evidence>
<dbReference type="NCBIfam" id="NF037970">
    <property type="entry name" value="vanZ_1"/>
    <property type="match status" value="1"/>
</dbReference>
<gene>
    <name evidence="3" type="ORF">Lupro_07195</name>
</gene>
<dbReference type="Pfam" id="PF04892">
    <property type="entry name" value="VanZ"/>
    <property type="match status" value="1"/>
</dbReference>
<dbReference type="Proteomes" id="UP000059672">
    <property type="component" value="Chromosome"/>
</dbReference>
<reference evidence="4" key="1">
    <citation type="submission" date="2015-12" db="EMBL/GenBank/DDBJ databases">
        <title>Complete genome sequence of Lutibacter profundus strain LP1.</title>
        <authorList>
            <person name="Wissuwa J."/>
            <person name="Le Moine Bauer S."/>
            <person name="Stokke R."/>
            <person name="Dahle H."/>
            <person name="Steen I.H."/>
        </authorList>
    </citation>
    <scope>NUCLEOTIDE SEQUENCE [LARGE SCALE GENOMIC DNA]</scope>
    <source>
        <strain evidence="4">LP1</strain>
    </source>
</reference>
<feature type="transmembrane region" description="Helical" evidence="1">
    <location>
        <begin position="75"/>
        <end position="92"/>
    </location>
</feature>
<feature type="domain" description="VanZ-like" evidence="2">
    <location>
        <begin position="23"/>
        <end position="91"/>
    </location>
</feature>
<accession>A0A0X8G9J7</accession>
<keyword evidence="4" id="KW-1185">Reference proteome</keyword>
<dbReference type="STRING" id="1622118.Lupro_07195"/>
<dbReference type="EMBL" id="CP013355">
    <property type="protein sequence ID" value="AMC12218.1"/>
    <property type="molecule type" value="Genomic_DNA"/>
</dbReference>
<dbReference type="InterPro" id="IPR006976">
    <property type="entry name" value="VanZ-like"/>
</dbReference>
<sequence>MPKLEVTQVQISDKLVHISAYCLLTLNWLLAYKFKANKLKFSLLILLFVFIYGIVIEVLQGTITNYRQADLLDVLANFIGIGLSFIFFSLFFKRK</sequence>
<reference evidence="3 4" key="2">
    <citation type="journal article" date="2016" name="Int. J. Syst. Evol. Microbiol.">
        <title>Lutibacter profundi sp. nov., isolated from a deep-sea hydrothermal system on the Arctic Mid-Ocean Ridge and emended description of the genus Lutibacter.</title>
        <authorList>
            <person name="Le Moine Bauer S."/>
            <person name="Roalkvam I."/>
            <person name="Steen I.H."/>
            <person name="Dahle H."/>
        </authorList>
    </citation>
    <scope>NUCLEOTIDE SEQUENCE [LARGE SCALE GENOMIC DNA]</scope>
    <source>
        <strain evidence="3 4">LP1</strain>
    </source>
</reference>
<keyword evidence="1" id="KW-0472">Membrane</keyword>
<dbReference type="AlphaFoldDB" id="A0A0X8G9J7"/>
<keyword evidence="1" id="KW-1133">Transmembrane helix</keyword>
<dbReference type="PANTHER" id="PTHR28008">
    <property type="entry name" value="DOMAIN PROTEIN, PUTATIVE (AFU_ORTHOLOGUE AFUA_3G10980)-RELATED"/>
    <property type="match status" value="1"/>
</dbReference>
<evidence type="ECO:0000313" key="3">
    <source>
        <dbReference type="EMBL" id="AMC12218.1"/>
    </source>
</evidence>
<proteinExistence type="predicted"/>